<protein>
    <recommendedName>
        <fullName evidence="10">Flavin-containing monooxygenase</fullName>
        <ecNumber evidence="10">1.-.-.-</ecNumber>
    </recommendedName>
</protein>
<dbReference type="OrthoDB" id="66881at2759"/>
<dbReference type="GO" id="GO:0050660">
    <property type="term" value="F:flavin adenine dinucleotide binding"/>
    <property type="evidence" value="ECO:0007669"/>
    <property type="project" value="InterPro"/>
</dbReference>
<keyword evidence="4 10" id="KW-0285">Flavoprotein</keyword>
<comment type="pathway">
    <text evidence="2">Plant hormone metabolism; auxin biosynthesis.</text>
</comment>
<comment type="catalytic activity">
    <reaction evidence="9">
        <text>indole-3-pyruvate + NADPH + O2 + H(+) = (indol-3-yl)acetate + CO2 + NADP(+) + H2O</text>
        <dbReference type="Rhea" id="RHEA:34331"/>
        <dbReference type="ChEBI" id="CHEBI:15377"/>
        <dbReference type="ChEBI" id="CHEBI:15378"/>
        <dbReference type="ChEBI" id="CHEBI:15379"/>
        <dbReference type="ChEBI" id="CHEBI:16526"/>
        <dbReference type="ChEBI" id="CHEBI:17640"/>
        <dbReference type="ChEBI" id="CHEBI:30854"/>
        <dbReference type="ChEBI" id="CHEBI:57783"/>
        <dbReference type="ChEBI" id="CHEBI:58349"/>
        <dbReference type="EC" id="1.14.13.168"/>
    </reaction>
</comment>
<keyword evidence="6" id="KW-0521">NADP</keyword>
<dbReference type="PRINTS" id="PR00411">
    <property type="entry name" value="PNDRDTASEI"/>
</dbReference>
<dbReference type="InterPro" id="IPR050982">
    <property type="entry name" value="Auxin_biosynth/cation_transpt"/>
</dbReference>
<dbReference type="PIRSF" id="PIRSF000332">
    <property type="entry name" value="FMO"/>
    <property type="match status" value="1"/>
</dbReference>
<keyword evidence="8" id="KW-0073">Auxin biosynthesis</keyword>
<keyword evidence="12" id="KW-1185">Reference proteome</keyword>
<dbReference type="InterPro" id="IPR036188">
    <property type="entry name" value="FAD/NAD-bd_sf"/>
</dbReference>
<dbReference type="Gene3D" id="3.50.50.60">
    <property type="entry name" value="FAD/NAD(P)-binding domain"/>
    <property type="match status" value="1"/>
</dbReference>
<evidence type="ECO:0000256" key="10">
    <source>
        <dbReference type="RuleBase" id="RU361177"/>
    </source>
</evidence>
<keyword evidence="10" id="KW-0503">Monooxygenase</keyword>
<dbReference type="InterPro" id="IPR000960">
    <property type="entry name" value="Flavin_mOase"/>
</dbReference>
<keyword evidence="5 10" id="KW-0274">FAD</keyword>
<evidence type="ECO:0000256" key="9">
    <source>
        <dbReference type="ARBA" id="ARBA00047707"/>
    </source>
</evidence>
<proteinExistence type="inferred from homology"/>
<evidence type="ECO:0000256" key="4">
    <source>
        <dbReference type="ARBA" id="ARBA00022630"/>
    </source>
</evidence>
<comment type="cofactor">
    <cofactor evidence="1 10">
        <name>FAD</name>
        <dbReference type="ChEBI" id="CHEBI:57692"/>
    </cofactor>
</comment>
<gene>
    <name evidence="11" type="ORF">FNV43_RR18869</name>
</gene>
<dbReference type="PANTHER" id="PTHR43539:SF77">
    <property type="entry name" value="DISULFIDE OXIDOREDUCTASE_MONOOXYGENASE_OXIDOREDUCTASE"/>
    <property type="match status" value="1"/>
</dbReference>
<dbReference type="GO" id="GO:0009851">
    <property type="term" value="P:auxin biosynthetic process"/>
    <property type="evidence" value="ECO:0007669"/>
    <property type="project" value="UniProtKB-KW"/>
</dbReference>
<comment type="caution">
    <text evidence="11">The sequence shown here is derived from an EMBL/GenBank/DDBJ whole genome shotgun (WGS) entry which is preliminary data.</text>
</comment>
<name>A0A8K0E052_9ROSA</name>
<evidence type="ECO:0000256" key="1">
    <source>
        <dbReference type="ARBA" id="ARBA00001974"/>
    </source>
</evidence>
<evidence type="ECO:0000313" key="12">
    <source>
        <dbReference type="Proteomes" id="UP000796880"/>
    </source>
</evidence>
<dbReference type="AlphaFoldDB" id="A0A8K0E052"/>
<dbReference type="SUPFAM" id="SSF51905">
    <property type="entry name" value="FAD/NAD(P)-binding domain"/>
    <property type="match status" value="2"/>
</dbReference>
<dbReference type="PANTHER" id="PTHR43539">
    <property type="entry name" value="FLAVIN-BINDING MONOOXYGENASE-LIKE PROTEIN (AFU_ORTHOLOGUE AFUA_4G09220)"/>
    <property type="match status" value="1"/>
</dbReference>
<evidence type="ECO:0000256" key="8">
    <source>
        <dbReference type="ARBA" id="ARBA00023070"/>
    </source>
</evidence>
<evidence type="ECO:0000256" key="5">
    <source>
        <dbReference type="ARBA" id="ARBA00022827"/>
    </source>
</evidence>
<evidence type="ECO:0000256" key="2">
    <source>
        <dbReference type="ARBA" id="ARBA00004814"/>
    </source>
</evidence>
<dbReference type="PRINTS" id="PR00368">
    <property type="entry name" value="FADPNR"/>
</dbReference>
<comment type="similarity">
    <text evidence="3 10">Belongs to the FMO family.</text>
</comment>
<evidence type="ECO:0000256" key="7">
    <source>
        <dbReference type="ARBA" id="ARBA00023002"/>
    </source>
</evidence>
<organism evidence="11 12">
    <name type="scientific">Rhamnella rubrinervis</name>
    <dbReference type="NCBI Taxonomy" id="2594499"/>
    <lineage>
        <taxon>Eukaryota</taxon>
        <taxon>Viridiplantae</taxon>
        <taxon>Streptophyta</taxon>
        <taxon>Embryophyta</taxon>
        <taxon>Tracheophyta</taxon>
        <taxon>Spermatophyta</taxon>
        <taxon>Magnoliopsida</taxon>
        <taxon>eudicotyledons</taxon>
        <taxon>Gunneridae</taxon>
        <taxon>Pentapetalae</taxon>
        <taxon>rosids</taxon>
        <taxon>fabids</taxon>
        <taxon>Rosales</taxon>
        <taxon>Rhamnaceae</taxon>
        <taxon>rhamnoid group</taxon>
        <taxon>Rhamneae</taxon>
        <taxon>Rhamnella</taxon>
    </lineage>
</organism>
<dbReference type="EMBL" id="VOIH02000008">
    <property type="protein sequence ID" value="KAF3440585.1"/>
    <property type="molecule type" value="Genomic_DNA"/>
</dbReference>
<dbReference type="GO" id="GO:0004499">
    <property type="term" value="F:N,N-dimethylaniline monooxygenase activity"/>
    <property type="evidence" value="ECO:0007669"/>
    <property type="project" value="InterPro"/>
</dbReference>
<evidence type="ECO:0000313" key="11">
    <source>
        <dbReference type="EMBL" id="KAF3440585.1"/>
    </source>
</evidence>
<evidence type="ECO:0000256" key="6">
    <source>
        <dbReference type="ARBA" id="ARBA00022857"/>
    </source>
</evidence>
<evidence type="ECO:0000256" key="3">
    <source>
        <dbReference type="ARBA" id="ARBA00009183"/>
    </source>
</evidence>
<keyword evidence="7 10" id="KW-0560">Oxidoreductase</keyword>
<dbReference type="Pfam" id="PF00743">
    <property type="entry name" value="FMO-like"/>
    <property type="match status" value="1"/>
</dbReference>
<dbReference type="GO" id="GO:0103075">
    <property type="term" value="F:indole-3-pyruvate monooxygenase activity"/>
    <property type="evidence" value="ECO:0007669"/>
    <property type="project" value="UniProtKB-EC"/>
</dbReference>
<dbReference type="InterPro" id="IPR020946">
    <property type="entry name" value="Flavin_mOase-like"/>
</dbReference>
<accession>A0A8K0E052</accession>
<dbReference type="GO" id="GO:0050661">
    <property type="term" value="F:NADP binding"/>
    <property type="evidence" value="ECO:0007669"/>
    <property type="project" value="InterPro"/>
</dbReference>
<reference evidence="11" key="1">
    <citation type="submission" date="2020-03" db="EMBL/GenBank/DDBJ databases">
        <title>A high-quality chromosome-level genome assembly of a woody plant with both climbing and erect habits, Rhamnella rubrinervis.</title>
        <authorList>
            <person name="Lu Z."/>
            <person name="Yang Y."/>
            <person name="Zhu X."/>
            <person name="Sun Y."/>
        </authorList>
    </citation>
    <scope>NUCLEOTIDE SEQUENCE</scope>
    <source>
        <strain evidence="11">BYM</strain>
        <tissue evidence="11">Leaf</tissue>
    </source>
</reference>
<dbReference type="Proteomes" id="UP000796880">
    <property type="component" value="Unassembled WGS sequence"/>
</dbReference>
<dbReference type="EC" id="1.-.-.-" evidence="10"/>
<sequence length="408" mass="45399">MEDILVAIVGAGPSGLATAACLNSMLIPNIILEREDCCASLWKKRAYDRLKLHLAKRYCALPLLPHLPTTPKYMSKDTFVCYLDDYASRFNIKPLYNRSVEHSFYDENEKKWRIEAKNTVSGEMEVYAAKFLVVATGENSQAYVPEVPGLESFEGEIVHASEYKSGLTYGGKKVLVVGCGNSGMEISRDLSDFGAHTSILIRSPFHVLTRDMVFLGMKLLQYLPVKTVDSMLLTMAKLVFGNLSKCGIHRPKQGPFAFKAATGKTPVIDRGAVEKIQAGEIEVVPDIVNIDGSTVEFKNGVHKSFDAIIFATGYKSVAYNWLQDYQHVLEADGLPKYKYPNLWRGEKRLYCAGMLGKGLAGVSSDAKSIAHDIAKIINAKRKMRSSRKGPQGKVFANAFISKFRRLWF</sequence>